<dbReference type="InterPro" id="IPR000774">
    <property type="entry name" value="PPIase_FKBP_N"/>
</dbReference>
<dbReference type="GO" id="GO:0006457">
    <property type="term" value="P:protein folding"/>
    <property type="evidence" value="ECO:0007669"/>
    <property type="project" value="InterPro"/>
</dbReference>
<feature type="domain" description="PPIase FKBP-type" evidence="8">
    <location>
        <begin position="238"/>
        <end position="325"/>
    </location>
</feature>
<evidence type="ECO:0000256" key="5">
    <source>
        <dbReference type="ARBA" id="ARBA00023235"/>
    </source>
</evidence>
<evidence type="ECO:0000256" key="2">
    <source>
        <dbReference type="ARBA" id="ARBA00006577"/>
    </source>
</evidence>
<comment type="caution">
    <text evidence="9">The sequence shown here is derived from an EMBL/GenBank/DDBJ whole genome shotgun (WGS) entry which is preliminary data.</text>
</comment>
<dbReference type="PROSITE" id="PS50059">
    <property type="entry name" value="FKBP_PPIASE"/>
    <property type="match status" value="1"/>
</dbReference>
<dbReference type="PANTHER" id="PTHR43811:SF57">
    <property type="entry name" value="FKBP-TYPE PEPTIDYL-PROLYL CIS-TRANS ISOMERASE FKPA-RELATED"/>
    <property type="match status" value="1"/>
</dbReference>
<keyword evidence="5 6" id="KW-0413">Isomerase</keyword>
<dbReference type="Pfam" id="PF01346">
    <property type="entry name" value="FKBP_N"/>
    <property type="match status" value="2"/>
</dbReference>
<proteinExistence type="inferred from homology"/>
<evidence type="ECO:0000313" key="10">
    <source>
        <dbReference type="Proteomes" id="UP001226084"/>
    </source>
</evidence>
<dbReference type="Gene3D" id="3.10.50.40">
    <property type="match status" value="1"/>
</dbReference>
<dbReference type="AlphaFoldDB" id="A0AAP5AI12"/>
<dbReference type="InterPro" id="IPR046357">
    <property type="entry name" value="PPIase_dom_sf"/>
</dbReference>
<dbReference type="RefSeq" id="WP_307106744.1">
    <property type="nucleotide sequence ID" value="NZ_JAUTAS010000001.1"/>
</dbReference>
<evidence type="ECO:0000256" key="6">
    <source>
        <dbReference type="PROSITE-ProRule" id="PRU00277"/>
    </source>
</evidence>
<name>A0AAP5AI12_9GAMM</name>
<comment type="catalytic activity">
    <reaction evidence="1 6">
        <text>[protein]-peptidylproline (omega=180) = [protein]-peptidylproline (omega=0)</text>
        <dbReference type="Rhea" id="RHEA:16237"/>
        <dbReference type="Rhea" id="RHEA-COMP:10747"/>
        <dbReference type="Rhea" id="RHEA-COMP:10748"/>
        <dbReference type="ChEBI" id="CHEBI:83833"/>
        <dbReference type="ChEBI" id="CHEBI:83834"/>
        <dbReference type="EC" id="5.2.1.8"/>
    </reaction>
</comment>
<dbReference type="Proteomes" id="UP001226084">
    <property type="component" value="Unassembled WGS sequence"/>
</dbReference>
<evidence type="ECO:0000259" key="8">
    <source>
        <dbReference type="PROSITE" id="PS50059"/>
    </source>
</evidence>
<dbReference type="SUPFAM" id="SSF54534">
    <property type="entry name" value="FKBP-like"/>
    <property type="match status" value="1"/>
</dbReference>
<evidence type="ECO:0000256" key="7">
    <source>
        <dbReference type="SAM" id="SignalP"/>
    </source>
</evidence>
<evidence type="ECO:0000256" key="3">
    <source>
        <dbReference type="ARBA" id="ARBA00013194"/>
    </source>
</evidence>
<feature type="signal peptide" evidence="7">
    <location>
        <begin position="1"/>
        <end position="25"/>
    </location>
</feature>
<organism evidence="9 10">
    <name type="scientific">Stenotrophomonas rhizophila</name>
    <dbReference type="NCBI Taxonomy" id="216778"/>
    <lineage>
        <taxon>Bacteria</taxon>
        <taxon>Pseudomonadati</taxon>
        <taxon>Pseudomonadota</taxon>
        <taxon>Gammaproteobacteria</taxon>
        <taxon>Lysobacterales</taxon>
        <taxon>Lysobacteraceae</taxon>
        <taxon>Stenotrophomonas</taxon>
    </lineage>
</organism>
<sequence>MKMGMCGAAASVLILAMGATGTVMSQQPAAGAAAKETSALTSQREKVGYAIGMDVAKSFEPIADQIDIAALRRAVTNAFEGKQPLITQEQAQKTDQALRMAMAVKAGQPVPGMAPGTEPPKVDREQVGLMLGSYAVGPSLAPLKDQVDLDALFDAVQTAFAKGTPKMTAEQAQATMEGFMAAQQAEMQAKAAAQGETNRRAGNDFMAKNKTVPGVVTTASGLQYQVIRPGSGERPLPTSKVKVHYEGKLLDGTVFDSSIQRGQPIEFGLDQVVKGWSEGVQLMPVGAKYRFWIPGELAYGEQGTPGGPIGPNATLTFDVELLGIAP</sequence>
<keyword evidence="7" id="KW-0732">Signal</keyword>
<dbReference type="GO" id="GO:0003755">
    <property type="term" value="F:peptidyl-prolyl cis-trans isomerase activity"/>
    <property type="evidence" value="ECO:0007669"/>
    <property type="project" value="UniProtKB-KW"/>
</dbReference>
<dbReference type="PANTHER" id="PTHR43811">
    <property type="entry name" value="FKBP-TYPE PEPTIDYL-PROLYL CIS-TRANS ISOMERASE FKPA"/>
    <property type="match status" value="1"/>
</dbReference>
<dbReference type="Pfam" id="PF00254">
    <property type="entry name" value="FKBP_C"/>
    <property type="match status" value="1"/>
</dbReference>
<evidence type="ECO:0000256" key="1">
    <source>
        <dbReference type="ARBA" id="ARBA00000971"/>
    </source>
</evidence>
<feature type="chain" id="PRO_5042833564" description="peptidylprolyl isomerase" evidence="7">
    <location>
        <begin position="26"/>
        <end position="326"/>
    </location>
</feature>
<comment type="similarity">
    <text evidence="2">Belongs to the FKBP-type PPIase family.</text>
</comment>
<dbReference type="FunFam" id="3.10.50.40:FF:000006">
    <property type="entry name" value="Peptidyl-prolyl cis-trans isomerase"/>
    <property type="match status" value="1"/>
</dbReference>
<dbReference type="InterPro" id="IPR001179">
    <property type="entry name" value="PPIase_FKBP_dom"/>
</dbReference>
<dbReference type="EC" id="5.2.1.8" evidence="3 6"/>
<keyword evidence="4 6" id="KW-0697">Rotamase</keyword>
<evidence type="ECO:0000256" key="4">
    <source>
        <dbReference type="ARBA" id="ARBA00023110"/>
    </source>
</evidence>
<gene>
    <name evidence="9" type="ORF">QE424_001407</name>
</gene>
<reference evidence="9" key="1">
    <citation type="submission" date="2023-07" db="EMBL/GenBank/DDBJ databases">
        <title>Functional and genomic diversity of the sorghum phyllosphere microbiome.</title>
        <authorList>
            <person name="Shade A."/>
        </authorList>
    </citation>
    <scope>NUCLEOTIDE SEQUENCE</scope>
    <source>
        <strain evidence="9">SORGH_AS_0457</strain>
    </source>
</reference>
<dbReference type="EMBL" id="JAUTAS010000001">
    <property type="protein sequence ID" value="MDQ1108248.1"/>
    <property type="molecule type" value="Genomic_DNA"/>
</dbReference>
<dbReference type="InterPro" id="IPR036944">
    <property type="entry name" value="PPIase_FKBP_N_sf"/>
</dbReference>
<protein>
    <recommendedName>
        <fullName evidence="3 6">peptidylprolyl isomerase</fullName>
        <ecNumber evidence="3 6">5.2.1.8</ecNumber>
    </recommendedName>
</protein>
<evidence type="ECO:0000313" key="9">
    <source>
        <dbReference type="EMBL" id="MDQ1108248.1"/>
    </source>
</evidence>
<accession>A0AAP5AI12</accession>
<dbReference type="Gene3D" id="1.10.287.460">
    <property type="entry name" value="Peptidyl-prolyl cis-trans isomerase, FKBP-type, N-terminal domain"/>
    <property type="match status" value="2"/>
</dbReference>